<sequence length="251" mass="28078">MSVRTFAITDKAGTKNISLDIVRCYNLGFTMRDAEKMQRHLEECYKLGIKELICDRPPLVMPISDWAVLTDTAITVQRPKSSGEVEIVTLVDENDTIYVTVGSDHTDRSLEGIDIPWGKQVTPNVVAPHAWRWDEVKDHWDQVTMECWVIDGGHHMKYQEAFVNEFWTPAEMLQGVRESVVKVPGAIILFSGTVVSIEEKLRFAESWTIKMIDPVLNRTIEHTYSVSVLAGEVLNDGSSTGDIAKGAALTG</sequence>
<proteinExistence type="predicted"/>
<evidence type="ECO:0000313" key="1">
    <source>
        <dbReference type="EMBL" id="CAB4669798.1"/>
    </source>
</evidence>
<protein>
    <submittedName>
        <fullName evidence="1">Unannotated protein</fullName>
    </submittedName>
</protein>
<evidence type="ECO:0000313" key="3">
    <source>
        <dbReference type="EMBL" id="CAB4843022.1"/>
    </source>
</evidence>
<gene>
    <name evidence="1" type="ORF">UFOPK2342_00363</name>
    <name evidence="2" type="ORF">UFOPK2423_00076</name>
    <name evidence="3" type="ORF">UFOPK3266_00789</name>
    <name evidence="4" type="ORF">UFOPK4367_00048</name>
</gene>
<name>A0A6J6MA29_9ZZZZ</name>
<dbReference type="EMBL" id="CAFBRC010000002">
    <property type="protein sequence ID" value="CAB5070873.1"/>
    <property type="molecule type" value="Genomic_DNA"/>
</dbReference>
<dbReference type="EMBL" id="CAEZXN010000001">
    <property type="protein sequence ID" value="CAB4683064.1"/>
    <property type="molecule type" value="Genomic_DNA"/>
</dbReference>
<dbReference type="AlphaFoldDB" id="A0A6J6MA29"/>
<organism evidence="1">
    <name type="scientific">freshwater metagenome</name>
    <dbReference type="NCBI Taxonomy" id="449393"/>
    <lineage>
        <taxon>unclassified sequences</taxon>
        <taxon>metagenomes</taxon>
        <taxon>ecological metagenomes</taxon>
    </lineage>
</organism>
<evidence type="ECO:0000313" key="2">
    <source>
        <dbReference type="EMBL" id="CAB4683064.1"/>
    </source>
</evidence>
<dbReference type="EMBL" id="CAEZXB010000004">
    <property type="protein sequence ID" value="CAB4669798.1"/>
    <property type="molecule type" value="Genomic_DNA"/>
</dbReference>
<dbReference type="EMBL" id="CAFBAA010000016">
    <property type="protein sequence ID" value="CAB4843022.1"/>
    <property type="molecule type" value="Genomic_DNA"/>
</dbReference>
<dbReference type="Pfam" id="PF11010">
    <property type="entry name" value="DUF2848"/>
    <property type="match status" value="1"/>
</dbReference>
<evidence type="ECO:0000313" key="4">
    <source>
        <dbReference type="EMBL" id="CAB5070873.1"/>
    </source>
</evidence>
<dbReference type="InterPro" id="IPR021269">
    <property type="entry name" value="DUF2848"/>
</dbReference>
<accession>A0A6J6MA29</accession>
<reference evidence="1" key="1">
    <citation type="submission" date="2020-05" db="EMBL/GenBank/DDBJ databases">
        <authorList>
            <person name="Chiriac C."/>
            <person name="Salcher M."/>
            <person name="Ghai R."/>
            <person name="Kavagutti S V."/>
        </authorList>
    </citation>
    <scope>NUCLEOTIDE SEQUENCE</scope>
</reference>